<feature type="active site" description="Tele-AMP-histidine intermediate" evidence="1">
    <location>
        <position position="100"/>
    </location>
</feature>
<reference evidence="5 6" key="1">
    <citation type="submission" date="2020-01" db="EMBL/GenBank/DDBJ databases">
        <authorList>
            <person name="Gulvik C.A."/>
            <person name="Batra D.G."/>
        </authorList>
    </citation>
    <scope>NUCLEOTIDE SEQUENCE [LARGE SCALE GENOMIC DNA]</scope>
    <source>
        <strain evidence="5 6">W9323</strain>
    </source>
</reference>
<accession>A0A7D3XSB2</accession>
<evidence type="ECO:0000259" key="4">
    <source>
        <dbReference type="PROSITE" id="PS51084"/>
    </source>
</evidence>
<dbReference type="InterPro" id="IPR019808">
    <property type="entry name" value="Histidine_triad_CS"/>
</dbReference>
<dbReference type="GO" id="GO:0003824">
    <property type="term" value="F:catalytic activity"/>
    <property type="evidence" value="ECO:0007669"/>
    <property type="project" value="InterPro"/>
</dbReference>
<gene>
    <name evidence="5" type="ORF">GXN76_11035</name>
</gene>
<sequence length="114" mass="12606">MADCIFCGIVEGTIPSEKLYEDEHVVAFQDIHAQAPVHILVIPKKHIPSVQDVGEEDGFLIAHIFSVINRLAKEHGLSEKGFRIVNNCGDEGGQTVYHIHFHLLGGRTLTWPPG</sequence>
<protein>
    <submittedName>
        <fullName evidence="5">Histidine triad nucleotide-binding protein</fullName>
    </submittedName>
</protein>
<dbReference type="Pfam" id="PF01230">
    <property type="entry name" value="HIT"/>
    <property type="match status" value="1"/>
</dbReference>
<dbReference type="Gene3D" id="3.30.428.10">
    <property type="entry name" value="HIT-like"/>
    <property type="match status" value="1"/>
</dbReference>
<dbReference type="PRINTS" id="PR00332">
    <property type="entry name" value="HISTRIAD"/>
</dbReference>
<dbReference type="PROSITE" id="PS51084">
    <property type="entry name" value="HIT_2"/>
    <property type="match status" value="1"/>
</dbReference>
<evidence type="ECO:0000313" key="6">
    <source>
        <dbReference type="Proteomes" id="UP000503088"/>
    </source>
</evidence>
<organism evidence="5 6">
    <name type="scientific">Kroppenstedtia pulmonis</name>
    <dbReference type="NCBI Taxonomy" id="1380685"/>
    <lineage>
        <taxon>Bacteria</taxon>
        <taxon>Bacillati</taxon>
        <taxon>Bacillota</taxon>
        <taxon>Bacilli</taxon>
        <taxon>Bacillales</taxon>
        <taxon>Thermoactinomycetaceae</taxon>
        <taxon>Kroppenstedtia</taxon>
    </lineage>
</organism>
<feature type="short sequence motif" description="Histidine triad motif" evidence="2 3">
    <location>
        <begin position="98"/>
        <end position="102"/>
    </location>
</feature>
<dbReference type="SUPFAM" id="SSF54197">
    <property type="entry name" value="HIT-like"/>
    <property type="match status" value="1"/>
</dbReference>
<evidence type="ECO:0000256" key="3">
    <source>
        <dbReference type="PROSITE-ProRule" id="PRU00464"/>
    </source>
</evidence>
<dbReference type="RefSeq" id="WP_173223136.1">
    <property type="nucleotide sequence ID" value="NZ_CP048104.1"/>
</dbReference>
<evidence type="ECO:0000313" key="5">
    <source>
        <dbReference type="EMBL" id="QKG84948.1"/>
    </source>
</evidence>
<dbReference type="PROSITE" id="PS00892">
    <property type="entry name" value="HIT_1"/>
    <property type="match status" value="1"/>
</dbReference>
<evidence type="ECO:0000256" key="2">
    <source>
        <dbReference type="PIRSR" id="PIRSR601310-3"/>
    </source>
</evidence>
<dbReference type="AlphaFoldDB" id="A0A7D3XSB2"/>
<dbReference type="Proteomes" id="UP000503088">
    <property type="component" value="Chromosome"/>
</dbReference>
<proteinExistence type="predicted"/>
<name>A0A7D3XSB2_9BACL</name>
<dbReference type="KEGG" id="kpul:GXN76_11035"/>
<dbReference type="InterPro" id="IPR011146">
    <property type="entry name" value="HIT-like"/>
</dbReference>
<evidence type="ECO:0000256" key="1">
    <source>
        <dbReference type="PIRSR" id="PIRSR601310-1"/>
    </source>
</evidence>
<dbReference type="InterPro" id="IPR036265">
    <property type="entry name" value="HIT-like_sf"/>
</dbReference>
<dbReference type="InterPro" id="IPR001310">
    <property type="entry name" value="Histidine_triad_HIT"/>
</dbReference>
<keyword evidence="6" id="KW-1185">Reference proteome</keyword>
<dbReference type="CDD" id="cd01276">
    <property type="entry name" value="PKCI_related"/>
    <property type="match status" value="1"/>
</dbReference>
<dbReference type="PANTHER" id="PTHR23089">
    <property type="entry name" value="HISTIDINE TRIAD HIT PROTEIN"/>
    <property type="match status" value="1"/>
</dbReference>
<feature type="domain" description="HIT" evidence="4">
    <location>
        <begin position="5"/>
        <end position="114"/>
    </location>
</feature>
<dbReference type="EMBL" id="CP048104">
    <property type="protein sequence ID" value="QKG84948.1"/>
    <property type="molecule type" value="Genomic_DNA"/>
</dbReference>